<sequence>MTGFVAQVWVLCAVAFLLGAGVTWLLFVRPQRHQPVPVAAPAPVAPPALPRRVVRPPAPPAVDPGAPPADPALAALDGPAVAPSRWSSTGARASDALDRLGVTPSGLAPAIPTQPGPADEDEPRA</sequence>
<dbReference type="Proteomes" id="UP000320338">
    <property type="component" value="Unassembled WGS sequence"/>
</dbReference>
<dbReference type="AlphaFoldDB" id="A0A4Y3WTY8"/>
<dbReference type="OrthoDB" id="3576863at2"/>
<dbReference type="EMBL" id="BJNG01000042">
    <property type="protein sequence ID" value="GEC22303.1"/>
    <property type="molecule type" value="Genomic_DNA"/>
</dbReference>
<feature type="region of interest" description="Disordered" evidence="1">
    <location>
        <begin position="42"/>
        <end position="125"/>
    </location>
</feature>
<evidence type="ECO:0000313" key="3">
    <source>
        <dbReference type="EMBL" id="GEC22303.1"/>
    </source>
</evidence>
<keyword evidence="4" id="KW-1185">Reference proteome</keyword>
<proteinExistence type="predicted"/>
<organism evidence="3 4">
    <name type="scientific">Pseudonocardia hydrocarbonoxydans</name>
    <dbReference type="NCBI Taxonomy" id="76726"/>
    <lineage>
        <taxon>Bacteria</taxon>
        <taxon>Bacillati</taxon>
        <taxon>Actinomycetota</taxon>
        <taxon>Actinomycetes</taxon>
        <taxon>Pseudonocardiales</taxon>
        <taxon>Pseudonocardiaceae</taxon>
        <taxon>Pseudonocardia</taxon>
    </lineage>
</organism>
<feature type="compositionally biased region" description="Pro residues" evidence="1">
    <location>
        <begin position="56"/>
        <end position="70"/>
    </location>
</feature>
<accession>A0A4Y3WTY8</accession>
<feature type="transmembrane region" description="Helical" evidence="2">
    <location>
        <begin position="6"/>
        <end position="27"/>
    </location>
</feature>
<keyword evidence="2" id="KW-1133">Transmembrane helix</keyword>
<reference evidence="3 4" key="1">
    <citation type="submission" date="2019-06" db="EMBL/GenBank/DDBJ databases">
        <title>Whole genome shotgun sequence of Pseudonocardia hydrocarbonoxydans NBRC 14498.</title>
        <authorList>
            <person name="Hosoyama A."/>
            <person name="Uohara A."/>
            <person name="Ohji S."/>
            <person name="Ichikawa N."/>
        </authorList>
    </citation>
    <scope>NUCLEOTIDE SEQUENCE [LARGE SCALE GENOMIC DNA]</scope>
    <source>
        <strain evidence="3 4">NBRC 14498</strain>
    </source>
</reference>
<evidence type="ECO:0000256" key="2">
    <source>
        <dbReference type="SAM" id="Phobius"/>
    </source>
</evidence>
<keyword evidence="2" id="KW-0472">Membrane</keyword>
<gene>
    <name evidence="3" type="ORF">PHY01_45860</name>
</gene>
<comment type="caution">
    <text evidence="3">The sequence shown here is derived from an EMBL/GenBank/DDBJ whole genome shotgun (WGS) entry which is preliminary data.</text>
</comment>
<dbReference type="RefSeq" id="WP_141281676.1">
    <property type="nucleotide sequence ID" value="NZ_BAAARZ010000033.1"/>
</dbReference>
<evidence type="ECO:0000256" key="1">
    <source>
        <dbReference type="SAM" id="MobiDB-lite"/>
    </source>
</evidence>
<feature type="compositionally biased region" description="Low complexity" evidence="1">
    <location>
        <begin position="71"/>
        <end position="83"/>
    </location>
</feature>
<name>A0A4Y3WTY8_9PSEU</name>
<keyword evidence="2" id="KW-0812">Transmembrane</keyword>
<protein>
    <submittedName>
        <fullName evidence="3">Uncharacterized protein</fullName>
    </submittedName>
</protein>
<evidence type="ECO:0000313" key="4">
    <source>
        <dbReference type="Proteomes" id="UP000320338"/>
    </source>
</evidence>